<feature type="domain" description="XS" evidence="4">
    <location>
        <begin position="112"/>
        <end position="222"/>
    </location>
</feature>
<evidence type="ECO:0000256" key="1">
    <source>
        <dbReference type="ARBA" id="ARBA00023054"/>
    </source>
</evidence>
<dbReference type="EMBL" id="JBJUIK010000009">
    <property type="protein sequence ID" value="KAL3518185.1"/>
    <property type="molecule type" value="Genomic_DNA"/>
</dbReference>
<dbReference type="InterPro" id="IPR038588">
    <property type="entry name" value="XS_domain_sf"/>
</dbReference>
<dbReference type="PANTHER" id="PTHR21596:SF83">
    <property type="entry name" value="FACTOR OF DNA METHYLATION 4-LIKE"/>
    <property type="match status" value="1"/>
</dbReference>
<keyword evidence="8" id="KW-1185">Reference proteome</keyword>
<comment type="caution">
    <text evidence="7">The sequence shown here is derived from an EMBL/GenBank/DDBJ whole genome shotgun (WGS) entry which is preliminary data.</text>
</comment>
<feature type="domain" description="Factor of DNA methylation 1-5/IDN2" evidence="5">
    <location>
        <begin position="491"/>
        <end position="622"/>
    </location>
</feature>
<dbReference type="PANTHER" id="PTHR21596">
    <property type="entry name" value="RIBONUCLEASE P SUBUNIT P38"/>
    <property type="match status" value="1"/>
</dbReference>
<evidence type="ECO:0000259" key="6">
    <source>
        <dbReference type="Pfam" id="PF03470"/>
    </source>
</evidence>
<dbReference type="InterPro" id="IPR005380">
    <property type="entry name" value="XS_domain"/>
</dbReference>
<feature type="domain" description="Zinc finger-XS" evidence="6">
    <location>
        <begin position="43"/>
        <end position="83"/>
    </location>
</feature>
<dbReference type="InterPro" id="IPR045177">
    <property type="entry name" value="FDM1-5/IDN2"/>
</dbReference>
<dbReference type="Pfam" id="PF03470">
    <property type="entry name" value="zf-XS"/>
    <property type="match status" value="1"/>
</dbReference>
<dbReference type="Pfam" id="PF03469">
    <property type="entry name" value="XH"/>
    <property type="match status" value="1"/>
</dbReference>
<evidence type="ECO:0000313" key="7">
    <source>
        <dbReference type="EMBL" id="KAL3518185.1"/>
    </source>
</evidence>
<dbReference type="GO" id="GO:0031047">
    <property type="term" value="P:regulatory ncRNA-mediated gene silencing"/>
    <property type="evidence" value="ECO:0007669"/>
    <property type="project" value="UniProtKB-KW"/>
</dbReference>
<keyword evidence="1 3" id="KW-0175">Coiled coil</keyword>
<accession>A0ABD2ZIR6</accession>
<dbReference type="Proteomes" id="UP001630127">
    <property type="component" value="Unassembled WGS sequence"/>
</dbReference>
<dbReference type="Pfam" id="PF03468">
    <property type="entry name" value="XS"/>
    <property type="match status" value="1"/>
</dbReference>
<name>A0ABD2ZIR6_9GENT</name>
<evidence type="ECO:0008006" key="9">
    <source>
        <dbReference type="Google" id="ProtNLM"/>
    </source>
</evidence>
<protein>
    <recommendedName>
        <fullName evidence="9">XH/XS domain-containing protein</fullName>
    </recommendedName>
</protein>
<feature type="coiled-coil region" evidence="3">
    <location>
        <begin position="315"/>
        <end position="474"/>
    </location>
</feature>
<dbReference type="CDD" id="cd12266">
    <property type="entry name" value="RRM_like_XS"/>
    <property type="match status" value="1"/>
</dbReference>
<evidence type="ECO:0000256" key="3">
    <source>
        <dbReference type="SAM" id="Coils"/>
    </source>
</evidence>
<evidence type="ECO:0000313" key="8">
    <source>
        <dbReference type="Proteomes" id="UP001630127"/>
    </source>
</evidence>
<dbReference type="AlphaFoldDB" id="A0ABD2ZIR6"/>
<dbReference type="InterPro" id="IPR005379">
    <property type="entry name" value="FDM1-5/IDN2_XH"/>
</dbReference>
<dbReference type="InterPro" id="IPR005381">
    <property type="entry name" value="Znf-XS_domain"/>
</dbReference>
<evidence type="ECO:0000259" key="4">
    <source>
        <dbReference type="Pfam" id="PF03468"/>
    </source>
</evidence>
<sequence length="627" mass="73230">MSCSSEVETDLSESEFEDYSIQWYEKLKNGDEKVKVSGEEYSCPFCPGKARKFRFRDLYQHAFGVSKSSKKRKIADRGKHQGLVMYMDRKDLSVESGRNEASDHHVGTDVNEKFVYPWMGIVANIPVERRNGRNVGESGSKLRDDLTMKGFNPIRVQPLWNYMGFSGYAIVEFHKDWPGFSNAMAFEKSFEAEHRGRCDYYEAYDRGDKLYGWIARADDYDSSLIIGEHLRKKADLKTIAEVESEEKQKNSMLVSYLNNEIEVKNKCLKDVESKYNETTICIGNLMTQKDEMHRLYNEEIRKMQETARGQLEKILSEHERTAFRLEGRKQELIEREVELEKREAHNEKEKQKLDLEKQMNARATLEQNKADKNVMKLAEEQKREKEKLHMQIIELEKKLDAKQALELEIERLQGAVKVMKHMENGDEEAEDKLKGILVELKGKKEELDGLEALNQALIIKERKSNDELQEARKELVHGLIEKNCQTSIGVKRMGVLDNIPFKRAARRMFQRKEIDMKAAELCSEWEGHLKNPNWHPFKIVNIESSEAHKEIIDTEDVKLKRLKNEFDDEVYEAVTTALMELNEYNPSGRYPIPELWNYKQARRATLQEGAAHIIQLLKRHKLKTTRH</sequence>
<gene>
    <name evidence="7" type="ORF">ACH5RR_020774</name>
</gene>
<keyword evidence="2" id="KW-0943">RNA-mediated gene silencing</keyword>
<organism evidence="7 8">
    <name type="scientific">Cinchona calisaya</name>
    <dbReference type="NCBI Taxonomy" id="153742"/>
    <lineage>
        <taxon>Eukaryota</taxon>
        <taxon>Viridiplantae</taxon>
        <taxon>Streptophyta</taxon>
        <taxon>Embryophyta</taxon>
        <taxon>Tracheophyta</taxon>
        <taxon>Spermatophyta</taxon>
        <taxon>Magnoliopsida</taxon>
        <taxon>eudicotyledons</taxon>
        <taxon>Gunneridae</taxon>
        <taxon>Pentapetalae</taxon>
        <taxon>asterids</taxon>
        <taxon>lamiids</taxon>
        <taxon>Gentianales</taxon>
        <taxon>Rubiaceae</taxon>
        <taxon>Cinchonoideae</taxon>
        <taxon>Cinchoneae</taxon>
        <taxon>Cinchona</taxon>
    </lineage>
</organism>
<proteinExistence type="predicted"/>
<evidence type="ECO:0000256" key="2">
    <source>
        <dbReference type="ARBA" id="ARBA00023158"/>
    </source>
</evidence>
<reference evidence="7 8" key="1">
    <citation type="submission" date="2024-11" db="EMBL/GenBank/DDBJ databases">
        <title>A near-complete genome assembly of Cinchona calisaya.</title>
        <authorList>
            <person name="Lian D.C."/>
            <person name="Zhao X.W."/>
            <person name="Wei L."/>
        </authorList>
    </citation>
    <scope>NUCLEOTIDE SEQUENCE [LARGE SCALE GENOMIC DNA]</scope>
    <source>
        <tissue evidence="7">Nenye</tissue>
    </source>
</reference>
<dbReference type="Gene3D" id="3.30.70.2890">
    <property type="entry name" value="XS domain"/>
    <property type="match status" value="1"/>
</dbReference>
<evidence type="ECO:0000259" key="5">
    <source>
        <dbReference type="Pfam" id="PF03469"/>
    </source>
</evidence>